<comment type="function">
    <text evidence="7">Iron-storage protein.</text>
</comment>
<dbReference type="PANTHER" id="PTHR11431:SF127">
    <property type="entry name" value="BACTERIAL NON-HEME FERRITIN"/>
    <property type="match status" value="1"/>
</dbReference>
<dbReference type="EC" id="1.16.3.2" evidence="7"/>
<name>A0AAQ3QU82_9BACT</name>
<dbReference type="GO" id="GO:0006826">
    <property type="term" value="P:iron ion transport"/>
    <property type="evidence" value="ECO:0007669"/>
    <property type="project" value="InterPro"/>
</dbReference>
<evidence type="ECO:0000256" key="6">
    <source>
        <dbReference type="PIRSR" id="PIRSR601519-1"/>
    </source>
</evidence>
<dbReference type="SUPFAM" id="SSF47240">
    <property type="entry name" value="Ferritin-like"/>
    <property type="match status" value="1"/>
</dbReference>
<dbReference type="Proteomes" id="UP001304300">
    <property type="component" value="Chromosome"/>
</dbReference>
<dbReference type="InterPro" id="IPR008331">
    <property type="entry name" value="Ferritin_DPS_dom"/>
</dbReference>
<evidence type="ECO:0000256" key="4">
    <source>
        <dbReference type="ARBA" id="ARBA00023002"/>
    </source>
</evidence>
<evidence type="ECO:0000256" key="5">
    <source>
        <dbReference type="ARBA" id="ARBA00023004"/>
    </source>
</evidence>
<evidence type="ECO:0000256" key="7">
    <source>
        <dbReference type="RuleBase" id="RU361145"/>
    </source>
</evidence>
<protein>
    <recommendedName>
        <fullName evidence="7">Ferritin</fullName>
        <ecNumber evidence="7">1.16.3.2</ecNumber>
    </recommendedName>
</protein>
<dbReference type="GO" id="GO:0042802">
    <property type="term" value="F:identical protein binding"/>
    <property type="evidence" value="ECO:0007669"/>
    <property type="project" value="UniProtKB-ARBA"/>
</dbReference>
<evidence type="ECO:0000259" key="8">
    <source>
        <dbReference type="PROSITE" id="PS50905"/>
    </source>
</evidence>
<comment type="similarity">
    <text evidence="1 7">Belongs to the ferritin family. Prokaryotic subfamily.</text>
</comment>
<comment type="subcellular location">
    <subcellularLocation>
        <location evidence="7">Cytoplasm</location>
    </subcellularLocation>
</comment>
<dbReference type="Pfam" id="PF00210">
    <property type="entry name" value="Ferritin"/>
    <property type="match status" value="1"/>
</dbReference>
<comment type="catalytic activity">
    <reaction evidence="7">
        <text>4 Fe(2+) + O2 + 6 H2O = 4 iron(III) oxide-hydroxide + 12 H(+)</text>
        <dbReference type="Rhea" id="RHEA:11972"/>
        <dbReference type="ChEBI" id="CHEBI:15377"/>
        <dbReference type="ChEBI" id="CHEBI:15378"/>
        <dbReference type="ChEBI" id="CHEBI:15379"/>
        <dbReference type="ChEBI" id="CHEBI:29033"/>
        <dbReference type="ChEBI" id="CHEBI:78619"/>
        <dbReference type="EC" id="1.16.3.2"/>
    </reaction>
</comment>
<keyword evidence="5 6" id="KW-0408">Iron</keyword>
<dbReference type="InterPro" id="IPR012347">
    <property type="entry name" value="Ferritin-like"/>
</dbReference>
<keyword evidence="10" id="KW-1185">Reference proteome</keyword>
<dbReference type="CDD" id="cd01055">
    <property type="entry name" value="Nonheme_Ferritin"/>
    <property type="match status" value="1"/>
</dbReference>
<dbReference type="GO" id="GO:0008198">
    <property type="term" value="F:ferrous iron binding"/>
    <property type="evidence" value="ECO:0007669"/>
    <property type="project" value="TreeGrafter"/>
</dbReference>
<evidence type="ECO:0000256" key="2">
    <source>
        <dbReference type="ARBA" id="ARBA00022434"/>
    </source>
</evidence>
<gene>
    <name evidence="9" type="ORF">RZN69_03480</name>
</gene>
<dbReference type="GO" id="GO:0005829">
    <property type="term" value="C:cytosol"/>
    <property type="evidence" value="ECO:0007669"/>
    <property type="project" value="TreeGrafter"/>
</dbReference>
<feature type="binding site" evidence="6">
    <location>
        <position position="128"/>
    </location>
    <ligand>
        <name>Fe cation</name>
        <dbReference type="ChEBI" id="CHEBI:24875"/>
        <label>1</label>
    </ligand>
</feature>
<feature type="binding site" evidence="6">
    <location>
        <position position="54"/>
    </location>
    <ligand>
        <name>Fe cation</name>
        <dbReference type="ChEBI" id="CHEBI:24875"/>
        <label>1</label>
    </ligand>
</feature>
<dbReference type="FunFam" id="1.20.1260.10:FF:000001">
    <property type="entry name" value="Non-heme ferritin"/>
    <property type="match status" value="1"/>
</dbReference>
<dbReference type="InterPro" id="IPR041719">
    <property type="entry name" value="Ferritin_prok"/>
</dbReference>
<dbReference type="Gene3D" id="1.20.1260.10">
    <property type="match status" value="1"/>
</dbReference>
<evidence type="ECO:0000256" key="1">
    <source>
        <dbReference type="ARBA" id="ARBA00006950"/>
    </source>
</evidence>
<dbReference type="GO" id="GO:0006879">
    <property type="term" value="P:intracellular iron ion homeostasis"/>
    <property type="evidence" value="ECO:0007669"/>
    <property type="project" value="UniProtKB-KW"/>
</dbReference>
<dbReference type="InterPro" id="IPR009040">
    <property type="entry name" value="Ferritin-like_diiron"/>
</dbReference>
<sequence length="165" mass="19020">MKISETIQSAINQQIAHELNASYLYLAMSGWFDTTVYSGFSKWMLMQSNEERDHAMRFFNYLNDRNGTVELQAIDKPVTSFGNPLAAFKLALESEEKNTRSIHQLYDMANSEKDYATKHFLSWFLQEQVEEEKAAQDWVDRLEIAGEHVNALMRLDAQAGQRTGD</sequence>
<dbReference type="PANTHER" id="PTHR11431">
    <property type="entry name" value="FERRITIN"/>
    <property type="match status" value="1"/>
</dbReference>
<feature type="binding site" evidence="6">
    <location>
        <position position="18"/>
    </location>
    <ligand>
        <name>Fe cation</name>
        <dbReference type="ChEBI" id="CHEBI:24875"/>
        <label>1</label>
    </ligand>
</feature>
<dbReference type="EMBL" id="CP136920">
    <property type="protein sequence ID" value="WOO42136.1"/>
    <property type="molecule type" value="Genomic_DNA"/>
</dbReference>
<dbReference type="RefSeq" id="WP_317834620.1">
    <property type="nucleotide sequence ID" value="NZ_CP136920.1"/>
</dbReference>
<dbReference type="GO" id="GO:0008199">
    <property type="term" value="F:ferric iron binding"/>
    <property type="evidence" value="ECO:0007669"/>
    <property type="project" value="InterPro"/>
</dbReference>
<feature type="binding site" evidence="6">
    <location>
        <position position="51"/>
    </location>
    <ligand>
        <name>Fe cation</name>
        <dbReference type="ChEBI" id="CHEBI:24875"/>
        <label>1</label>
    </ligand>
</feature>
<evidence type="ECO:0000313" key="9">
    <source>
        <dbReference type="EMBL" id="WOO42136.1"/>
    </source>
</evidence>
<proteinExistence type="inferred from homology"/>
<feature type="domain" description="Ferritin-like diiron" evidence="8">
    <location>
        <begin position="1"/>
        <end position="146"/>
    </location>
</feature>
<organism evidence="9 10">
    <name type="scientific">Rubellicoccus peritrichatus</name>
    <dbReference type="NCBI Taxonomy" id="3080537"/>
    <lineage>
        <taxon>Bacteria</taxon>
        <taxon>Pseudomonadati</taxon>
        <taxon>Verrucomicrobiota</taxon>
        <taxon>Opitutia</taxon>
        <taxon>Puniceicoccales</taxon>
        <taxon>Cerasicoccaceae</taxon>
        <taxon>Rubellicoccus</taxon>
    </lineage>
</organism>
<keyword evidence="3 6" id="KW-0479">Metal-binding</keyword>
<dbReference type="AlphaFoldDB" id="A0AAQ3QU82"/>
<accession>A0AAQ3QU82</accession>
<dbReference type="GO" id="GO:0004322">
    <property type="term" value="F:ferroxidase activity"/>
    <property type="evidence" value="ECO:0007669"/>
    <property type="project" value="TreeGrafter"/>
</dbReference>
<reference evidence="9 10" key="1">
    <citation type="submission" date="2023-10" db="EMBL/GenBank/DDBJ databases">
        <title>Rubellicoccus peritrichatus gen. nov., sp. nov., isolated from an algae of coral reef tank.</title>
        <authorList>
            <person name="Luo J."/>
        </authorList>
    </citation>
    <scope>NUCLEOTIDE SEQUENCE [LARGE SCALE GENOMIC DNA]</scope>
    <source>
        <strain evidence="9 10">CR14</strain>
    </source>
</reference>
<keyword evidence="4" id="KW-0560">Oxidoreductase</keyword>
<dbReference type="InterPro" id="IPR001519">
    <property type="entry name" value="Ferritin"/>
</dbReference>
<dbReference type="InterPro" id="IPR009078">
    <property type="entry name" value="Ferritin-like_SF"/>
</dbReference>
<evidence type="ECO:0000256" key="3">
    <source>
        <dbReference type="ARBA" id="ARBA00022723"/>
    </source>
</evidence>
<keyword evidence="2 7" id="KW-0409">Iron storage</keyword>
<keyword evidence="7" id="KW-0963">Cytoplasm</keyword>
<feature type="binding site" evidence="6">
    <location>
        <position position="95"/>
    </location>
    <ligand>
        <name>Fe cation</name>
        <dbReference type="ChEBI" id="CHEBI:24875"/>
        <label>1</label>
    </ligand>
</feature>
<dbReference type="PROSITE" id="PS50905">
    <property type="entry name" value="FERRITIN_LIKE"/>
    <property type="match status" value="1"/>
</dbReference>
<evidence type="ECO:0000313" key="10">
    <source>
        <dbReference type="Proteomes" id="UP001304300"/>
    </source>
</evidence>
<dbReference type="KEGG" id="puo:RZN69_03480"/>